<accession>A0A2K3KHS8</accession>
<sequence>GKESYAVKFRLEKIDVCLVKNQVNDVLMQSGLHKVFWA</sequence>
<comment type="caution">
    <text evidence="1">The sequence shown here is derived from an EMBL/GenBank/DDBJ whole genome shotgun (WGS) entry which is preliminary data.</text>
</comment>
<evidence type="ECO:0000313" key="1">
    <source>
        <dbReference type="EMBL" id="PNX65837.1"/>
    </source>
</evidence>
<dbReference type="AlphaFoldDB" id="A0A2K3KHS8"/>
<dbReference type="Proteomes" id="UP000236291">
    <property type="component" value="Unassembled WGS sequence"/>
</dbReference>
<name>A0A2K3KHS8_TRIPR</name>
<gene>
    <name evidence="1" type="ORF">L195_g054743</name>
</gene>
<reference evidence="1 2" key="1">
    <citation type="journal article" date="2014" name="Am. J. Bot.">
        <title>Genome assembly and annotation for red clover (Trifolium pratense; Fabaceae).</title>
        <authorList>
            <person name="Istvanek J."/>
            <person name="Jaros M."/>
            <person name="Krenek A."/>
            <person name="Repkova J."/>
        </authorList>
    </citation>
    <scope>NUCLEOTIDE SEQUENCE [LARGE SCALE GENOMIC DNA]</scope>
    <source>
        <strain evidence="2">cv. Tatra</strain>
        <tissue evidence="1">Young leaves</tissue>
    </source>
</reference>
<proteinExistence type="predicted"/>
<protein>
    <submittedName>
        <fullName evidence="1">Uncharacterized protein</fullName>
    </submittedName>
</protein>
<feature type="non-terminal residue" evidence="1">
    <location>
        <position position="1"/>
    </location>
</feature>
<reference evidence="1 2" key="2">
    <citation type="journal article" date="2017" name="Front. Plant Sci.">
        <title>Gene Classification and Mining of Molecular Markers Useful in Red Clover (Trifolium pratense) Breeding.</title>
        <authorList>
            <person name="Istvanek J."/>
            <person name="Dluhosova J."/>
            <person name="Dluhos P."/>
            <person name="Patkova L."/>
            <person name="Nedelnik J."/>
            <person name="Repkova J."/>
        </authorList>
    </citation>
    <scope>NUCLEOTIDE SEQUENCE [LARGE SCALE GENOMIC DNA]</scope>
    <source>
        <strain evidence="2">cv. Tatra</strain>
        <tissue evidence="1">Young leaves</tissue>
    </source>
</reference>
<organism evidence="1 2">
    <name type="scientific">Trifolium pratense</name>
    <name type="common">Red clover</name>
    <dbReference type="NCBI Taxonomy" id="57577"/>
    <lineage>
        <taxon>Eukaryota</taxon>
        <taxon>Viridiplantae</taxon>
        <taxon>Streptophyta</taxon>
        <taxon>Embryophyta</taxon>
        <taxon>Tracheophyta</taxon>
        <taxon>Spermatophyta</taxon>
        <taxon>Magnoliopsida</taxon>
        <taxon>eudicotyledons</taxon>
        <taxon>Gunneridae</taxon>
        <taxon>Pentapetalae</taxon>
        <taxon>rosids</taxon>
        <taxon>fabids</taxon>
        <taxon>Fabales</taxon>
        <taxon>Fabaceae</taxon>
        <taxon>Papilionoideae</taxon>
        <taxon>50 kb inversion clade</taxon>
        <taxon>NPAAA clade</taxon>
        <taxon>Hologalegina</taxon>
        <taxon>IRL clade</taxon>
        <taxon>Trifolieae</taxon>
        <taxon>Trifolium</taxon>
    </lineage>
</organism>
<dbReference type="EMBL" id="ASHM01096865">
    <property type="protein sequence ID" value="PNX65837.1"/>
    <property type="molecule type" value="Genomic_DNA"/>
</dbReference>
<evidence type="ECO:0000313" key="2">
    <source>
        <dbReference type="Proteomes" id="UP000236291"/>
    </source>
</evidence>